<feature type="domain" description="Transposase IS116/IS110/IS902 C-terminal" evidence="1">
    <location>
        <begin position="247"/>
        <end position="326"/>
    </location>
</feature>
<reference evidence="2 3" key="1">
    <citation type="journal article" date="2024" name="Chem. Sci.">
        <title>Discovery of megapolipeptins by genome mining of a Burkholderiales bacteria collection.</title>
        <authorList>
            <person name="Paulo B.S."/>
            <person name="Recchia M.J.J."/>
            <person name="Lee S."/>
            <person name="Fergusson C.H."/>
            <person name="Romanowski S.B."/>
            <person name="Hernandez A."/>
            <person name="Krull N."/>
            <person name="Liu D.Y."/>
            <person name="Cavanagh H."/>
            <person name="Bos A."/>
            <person name="Gray C.A."/>
            <person name="Murphy B.T."/>
            <person name="Linington R.G."/>
            <person name="Eustaquio A.S."/>
        </authorList>
    </citation>
    <scope>NUCLEOTIDE SEQUENCE [LARGE SCALE GENOMIC DNA]</scope>
    <source>
        <strain evidence="2 3">RL17-350-BIC-A</strain>
    </source>
</reference>
<proteinExistence type="predicted"/>
<sequence length="385" mass="43710">MDTPDTALRGQNTTAGGRLYMSFELGEKNWKLSLGDGQRAPSRCTVAAGDTAAVLTAIAIANARARCHLGADAPVYSCYEAGRDGFWLHRWLAEQGIVNLVVDSASIEVNRRARRAKTDRLDSDKLLSMLMRYYAGERRVWAVARIPTPEQEDDRRLHRELERLRKEQTAHTNRIRSLLVLHNLRVRSVGGRIWTHWWTRQRELLAPGLRAEIDRECERLVLVHKQIRLLEVQQERQVRSGAHPGMALLAQLAGIGAGSAWTLVRELFGWRQFRNRREVAGCLGLTPTPYASGTSEVELGISKAGNRRCRWLMVELAWSWLRLQPGSQLSHWFNERFAGTGKRMRRIGIVALARRLAIALWRYLEHGEIPAGALLKPRDVNTVRA</sequence>
<name>A0ABW9B622_9BURK</name>
<keyword evidence="3" id="KW-1185">Reference proteome</keyword>
<dbReference type="InterPro" id="IPR047650">
    <property type="entry name" value="Transpos_IS110"/>
</dbReference>
<dbReference type="NCBIfam" id="NF033542">
    <property type="entry name" value="transpos_IS110"/>
    <property type="match status" value="1"/>
</dbReference>
<protein>
    <submittedName>
        <fullName evidence="2">IS110 family transposase</fullName>
    </submittedName>
</protein>
<dbReference type="Pfam" id="PF02371">
    <property type="entry name" value="Transposase_20"/>
    <property type="match status" value="1"/>
</dbReference>
<evidence type="ECO:0000313" key="2">
    <source>
        <dbReference type="EMBL" id="MFM0007653.1"/>
    </source>
</evidence>
<organism evidence="2 3">
    <name type="scientific">Paraburkholderia dipogonis</name>
    <dbReference type="NCBI Taxonomy" id="1211383"/>
    <lineage>
        <taxon>Bacteria</taxon>
        <taxon>Pseudomonadati</taxon>
        <taxon>Pseudomonadota</taxon>
        <taxon>Betaproteobacteria</taxon>
        <taxon>Burkholderiales</taxon>
        <taxon>Burkholderiaceae</taxon>
        <taxon>Paraburkholderia</taxon>
    </lineage>
</organism>
<evidence type="ECO:0000259" key="1">
    <source>
        <dbReference type="Pfam" id="PF02371"/>
    </source>
</evidence>
<dbReference type="InterPro" id="IPR003346">
    <property type="entry name" value="Transposase_20"/>
</dbReference>
<accession>A0ABW9B622</accession>
<dbReference type="Proteomes" id="UP001629230">
    <property type="component" value="Unassembled WGS sequence"/>
</dbReference>
<dbReference type="PANTHER" id="PTHR33055">
    <property type="entry name" value="TRANSPOSASE FOR INSERTION SEQUENCE ELEMENT IS1111A"/>
    <property type="match status" value="1"/>
</dbReference>
<comment type="caution">
    <text evidence="2">The sequence shown here is derived from an EMBL/GenBank/DDBJ whole genome shotgun (WGS) entry which is preliminary data.</text>
</comment>
<dbReference type="RefSeq" id="WP_408182363.1">
    <property type="nucleotide sequence ID" value="NZ_JAQQEZ010000065.1"/>
</dbReference>
<gene>
    <name evidence="2" type="ORF">PQR57_42785</name>
</gene>
<dbReference type="EMBL" id="JAQQEZ010000065">
    <property type="protein sequence ID" value="MFM0007653.1"/>
    <property type="molecule type" value="Genomic_DNA"/>
</dbReference>
<evidence type="ECO:0000313" key="3">
    <source>
        <dbReference type="Proteomes" id="UP001629230"/>
    </source>
</evidence>
<dbReference type="PANTHER" id="PTHR33055:SF3">
    <property type="entry name" value="PUTATIVE TRANSPOSASE FOR IS117-RELATED"/>
    <property type="match status" value="1"/>
</dbReference>